<organism evidence="1 2">
    <name type="scientific">Tanacetum coccineum</name>
    <dbReference type="NCBI Taxonomy" id="301880"/>
    <lineage>
        <taxon>Eukaryota</taxon>
        <taxon>Viridiplantae</taxon>
        <taxon>Streptophyta</taxon>
        <taxon>Embryophyta</taxon>
        <taxon>Tracheophyta</taxon>
        <taxon>Spermatophyta</taxon>
        <taxon>Magnoliopsida</taxon>
        <taxon>eudicotyledons</taxon>
        <taxon>Gunneridae</taxon>
        <taxon>Pentapetalae</taxon>
        <taxon>asterids</taxon>
        <taxon>campanulids</taxon>
        <taxon>Asterales</taxon>
        <taxon>Asteraceae</taxon>
        <taxon>Asteroideae</taxon>
        <taxon>Anthemideae</taxon>
        <taxon>Anthemidinae</taxon>
        <taxon>Tanacetum</taxon>
    </lineage>
</organism>
<sequence length="114" mass="12647">CKKTVKCVACLLGRWNGSRGKGLIGSTFEQHVCVINRRRGKDEWKEIKAGGFEFGSCCGYGCQDKKGMEKQHGVNIMAVEVQIGWLWTWPNKHKTGSGYGDVEQVVALAGEREV</sequence>
<evidence type="ECO:0000313" key="2">
    <source>
        <dbReference type="Proteomes" id="UP001151760"/>
    </source>
</evidence>
<accession>A0ABQ5IQS1</accession>
<name>A0ABQ5IQS1_9ASTR</name>
<dbReference type="EMBL" id="BQNB010021070">
    <property type="protein sequence ID" value="GJU02529.1"/>
    <property type="molecule type" value="Genomic_DNA"/>
</dbReference>
<evidence type="ECO:0000313" key="1">
    <source>
        <dbReference type="EMBL" id="GJU02529.1"/>
    </source>
</evidence>
<reference evidence="1" key="1">
    <citation type="journal article" date="2022" name="Int. J. Mol. Sci.">
        <title>Draft Genome of Tanacetum Coccineum: Genomic Comparison of Closely Related Tanacetum-Family Plants.</title>
        <authorList>
            <person name="Yamashiro T."/>
            <person name="Shiraishi A."/>
            <person name="Nakayama K."/>
            <person name="Satake H."/>
        </authorList>
    </citation>
    <scope>NUCLEOTIDE SEQUENCE</scope>
</reference>
<feature type="non-terminal residue" evidence="1">
    <location>
        <position position="1"/>
    </location>
</feature>
<dbReference type="Proteomes" id="UP001151760">
    <property type="component" value="Unassembled WGS sequence"/>
</dbReference>
<protein>
    <submittedName>
        <fullName evidence="1">Uncharacterized protein</fullName>
    </submittedName>
</protein>
<reference evidence="1" key="2">
    <citation type="submission" date="2022-01" db="EMBL/GenBank/DDBJ databases">
        <authorList>
            <person name="Yamashiro T."/>
            <person name="Shiraishi A."/>
            <person name="Satake H."/>
            <person name="Nakayama K."/>
        </authorList>
    </citation>
    <scope>NUCLEOTIDE SEQUENCE</scope>
</reference>
<keyword evidence="2" id="KW-1185">Reference proteome</keyword>
<gene>
    <name evidence="1" type="ORF">Tco_1112867</name>
</gene>
<proteinExistence type="predicted"/>
<comment type="caution">
    <text evidence="1">The sequence shown here is derived from an EMBL/GenBank/DDBJ whole genome shotgun (WGS) entry which is preliminary data.</text>
</comment>